<evidence type="ECO:0000256" key="4">
    <source>
        <dbReference type="ARBA" id="ARBA00022989"/>
    </source>
</evidence>
<evidence type="ECO:0000256" key="1">
    <source>
        <dbReference type="ARBA" id="ARBA00004141"/>
    </source>
</evidence>
<dbReference type="EMBL" id="JAULSY010000022">
    <property type="protein sequence ID" value="KAK0671294.1"/>
    <property type="molecule type" value="Genomic_DNA"/>
</dbReference>
<dbReference type="Proteomes" id="UP001174997">
    <property type="component" value="Unassembled WGS sequence"/>
</dbReference>
<accession>A0AA40DC75</accession>
<keyword evidence="3 7" id="KW-0812">Transmembrane</keyword>
<evidence type="ECO:0000313" key="9">
    <source>
        <dbReference type="Proteomes" id="UP001174997"/>
    </source>
</evidence>
<keyword evidence="9" id="KW-1185">Reference proteome</keyword>
<reference evidence="8" key="1">
    <citation type="submission" date="2023-06" db="EMBL/GenBank/DDBJ databases">
        <title>Genome-scale phylogeny and comparative genomics of the fungal order Sordariales.</title>
        <authorList>
            <consortium name="Lawrence Berkeley National Laboratory"/>
            <person name="Hensen N."/>
            <person name="Bonometti L."/>
            <person name="Westerberg I."/>
            <person name="Brannstrom I.O."/>
            <person name="Guillou S."/>
            <person name="Cros-Aarteil S."/>
            <person name="Calhoun S."/>
            <person name="Haridas S."/>
            <person name="Kuo A."/>
            <person name="Mondo S."/>
            <person name="Pangilinan J."/>
            <person name="Riley R."/>
            <person name="Labutti K."/>
            <person name="Andreopoulos B."/>
            <person name="Lipzen A."/>
            <person name="Chen C."/>
            <person name="Yanf M."/>
            <person name="Daum C."/>
            <person name="Ng V."/>
            <person name="Clum A."/>
            <person name="Steindorff A."/>
            <person name="Ohm R."/>
            <person name="Martin F."/>
            <person name="Silar P."/>
            <person name="Natvig D."/>
            <person name="Lalanne C."/>
            <person name="Gautier V."/>
            <person name="Ament-Velasquez S.L."/>
            <person name="Kruys A."/>
            <person name="Hutchinson M.I."/>
            <person name="Powell A.J."/>
            <person name="Barry K."/>
            <person name="Miller A.N."/>
            <person name="Grigoriev I.V."/>
            <person name="Debuchy R."/>
            <person name="Gladieux P."/>
            <person name="Thoren M.H."/>
            <person name="Johannesson H."/>
        </authorList>
    </citation>
    <scope>NUCLEOTIDE SEQUENCE</scope>
    <source>
        <strain evidence="8">CBS 307.81</strain>
    </source>
</reference>
<evidence type="ECO:0000256" key="3">
    <source>
        <dbReference type="ARBA" id="ARBA00022692"/>
    </source>
</evidence>
<gene>
    <name evidence="8" type="ORF">QBC41DRAFT_386394</name>
</gene>
<dbReference type="InterPro" id="IPR036259">
    <property type="entry name" value="MFS_trans_sf"/>
</dbReference>
<proteinExistence type="predicted"/>
<sequence>MIVLEHKTLPHATTSPNSSDSSSDPEIPQWLQSEESHIPLAVVWKTVKHSRRWLHFVSTFCVFSTWSPLTTYTPSIIMSFGFDRITANALAAVGASLAPLVAFTLATISDATNKRGSTVVTGQLCRWGLWTAINALAVGYHPVHNTWLQLNCHDAEERSISITMWVMSANTGMMVGTWYYRANDRPSGYHTGLLIQIGMVSLGLAAAVVQEIVYLVHNRRLTGKPKGVFRPDEQPRKKSVMYVP</sequence>
<dbReference type="PANTHER" id="PTHR43791">
    <property type="entry name" value="PERMEASE-RELATED"/>
    <property type="match status" value="1"/>
</dbReference>
<keyword evidence="5 7" id="KW-0472">Membrane</keyword>
<feature type="transmembrane region" description="Helical" evidence="7">
    <location>
        <begin position="162"/>
        <end position="181"/>
    </location>
</feature>
<comment type="subcellular location">
    <subcellularLocation>
        <location evidence="1">Membrane</location>
        <topology evidence="1">Multi-pass membrane protein</topology>
    </subcellularLocation>
</comment>
<feature type="transmembrane region" description="Helical" evidence="7">
    <location>
        <begin position="53"/>
        <end position="69"/>
    </location>
</feature>
<keyword evidence="2" id="KW-0813">Transport</keyword>
<evidence type="ECO:0000256" key="7">
    <source>
        <dbReference type="SAM" id="Phobius"/>
    </source>
</evidence>
<organism evidence="8 9">
    <name type="scientific">Cercophora samala</name>
    <dbReference type="NCBI Taxonomy" id="330535"/>
    <lineage>
        <taxon>Eukaryota</taxon>
        <taxon>Fungi</taxon>
        <taxon>Dikarya</taxon>
        <taxon>Ascomycota</taxon>
        <taxon>Pezizomycotina</taxon>
        <taxon>Sordariomycetes</taxon>
        <taxon>Sordariomycetidae</taxon>
        <taxon>Sordariales</taxon>
        <taxon>Lasiosphaeriaceae</taxon>
        <taxon>Cercophora</taxon>
    </lineage>
</organism>
<feature type="transmembrane region" description="Helical" evidence="7">
    <location>
        <begin position="193"/>
        <end position="216"/>
    </location>
</feature>
<dbReference type="PANTHER" id="PTHR43791:SF32">
    <property type="entry name" value="MAJOR FACILITATOR SUPERFAMILY (MFS) PROFILE DOMAIN-CONTAINING PROTEIN"/>
    <property type="match status" value="1"/>
</dbReference>
<dbReference type="SUPFAM" id="SSF103473">
    <property type="entry name" value="MFS general substrate transporter"/>
    <property type="match status" value="1"/>
</dbReference>
<dbReference type="GO" id="GO:0022857">
    <property type="term" value="F:transmembrane transporter activity"/>
    <property type="evidence" value="ECO:0007669"/>
    <property type="project" value="TreeGrafter"/>
</dbReference>
<feature type="region of interest" description="Disordered" evidence="6">
    <location>
        <begin position="7"/>
        <end position="27"/>
    </location>
</feature>
<evidence type="ECO:0000256" key="2">
    <source>
        <dbReference type="ARBA" id="ARBA00022448"/>
    </source>
</evidence>
<keyword evidence="4 7" id="KW-1133">Transmembrane helix</keyword>
<comment type="caution">
    <text evidence="8">The sequence shown here is derived from an EMBL/GenBank/DDBJ whole genome shotgun (WGS) entry which is preliminary data.</text>
</comment>
<feature type="transmembrane region" description="Helical" evidence="7">
    <location>
        <begin position="89"/>
        <end position="108"/>
    </location>
</feature>
<dbReference type="AlphaFoldDB" id="A0AA40DC75"/>
<name>A0AA40DC75_9PEZI</name>
<evidence type="ECO:0000256" key="5">
    <source>
        <dbReference type="ARBA" id="ARBA00023136"/>
    </source>
</evidence>
<dbReference type="Gene3D" id="1.20.1250.20">
    <property type="entry name" value="MFS general substrate transporter like domains"/>
    <property type="match status" value="1"/>
</dbReference>
<protein>
    <submittedName>
        <fullName evidence="8">Uncharacterized protein</fullName>
    </submittedName>
</protein>
<feature type="compositionally biased region" description="Low complexity" evidence="6">
    <location>
        <begin position="15"/>
        <end position="25"/>
    </location>
</feature>
<evidence type="ECO:0000313" key="8">
    <source>
        <dbReference type="EMBL" id="KAK0671294.1"/>
    </source>
</evidence>
<dbReference type="GO" id="GO:0016020">
    <property type="term" value="C:membrane"/>
    <property type="evidence" value="ECO:0007669"/>
    <property type="project" value="UniProtKB-SubCell"/>
</dbReference>
<evidence type="ECO:0000256" key="6">
    <source>
        <dbReference type="SAM" id="MobiDB-lite"/>
    </source>
</evidence>